<feature type="repeat" description="TPR" evidence="1">
    <location>
        <begin position="398"/>
        <end position="431"/>
    </location>
</feature>
<organism evidence="2 3">
    <name type="scientific">Lentibacillus salicampi</name>
    <dbReference type="NCBI Taxonomy" id="175306"/>
    <lineage>
        <taxon>Bacteria</taxon>
        <taxon>Bacillati</taxon>
        <taxon>Bacillota</taxon>
        <taxon>Bacilli</taxon>
        <taxon>Bacillales</taxon>
        <taxon>Bacillaceae</taxon>
        <taxon>Lentibacillus</taxon>
    </lineage>
</organism>
<dbReference type="RefSeq" id="WP_135110191.1">
    <property type="nucleotide sequence ID" value="NZ_SRHY01000016.1"/>
</dbReference>
<dbReference type="InterPro" id="IPR011990">
    <property type="entry name" value="TPR-like_helical_dom_sf"/>
</dbReference>
<evidence type="ECO:0000313" key="3">
    <source>
        <dbReference type="Proteomes" id="UP000298484"/>
    </source>
</evidence>
<reference evidence="2 3" key="1">
    <citation type="submission" date="2019-03" db="EMBL/GenBank/DDBJ databases">
        <title>Genome sequence of Lentibacillus salicampi ATCC BAA-719.</title>
        <authorList>
            <person name="Maclea K.S."/>
            <person name="Simoes Junior M."/>
        </authorList>
    </citation>
    <scope>NUCLEOTIDE SEQUENCE [LARGE SCALE GENOMIC DNA]</scope>
    <source>
        <strain evidence="2 3">ATCC BAA-719</strain>
    </source>
</reference>
<evidence type="ECO:0000256" key="1">
    <source>
        <dbReference type="PROSITE-ProRule" id="PRU00339"/>
    </source>
</evidence>
<comment type="caution">
    <text evidence="2">The sequence shown here is derived from an EMBL/GenBank/DDBJ whole genome shotgun (WGS) entry which is preliminary data.</text>
</comment>
<dbReference type="PROSITE" id="PS50005">
    <property type="entry name" value="TPR"/>
    <property type="match status" value="1"/>
</dbReference>
<keyword evidence="1" id="KW-0802">TPR repeat</keyword>
<keyword evidence="3" id="KW-1185">Reference proteome</keyword>
<name>A0A4Y9AA65_9BACI</name>
<proteinExistence type="predicted"/>
<accession>A0A4Y9AA65</accession>
<dbReference type="InterPro" id="IPR019734">
    <property type="entry name" value="TPR_rpt"/>
</dbReference>
<dbReference type="SUPFAM" id="SSF48452">
    <property type="entry name" value="TPR-like"/>
    <property type="match status" value="1"/>
</dbReference>
<dbReference type="Proteomes" id="UP000298484">
    <property type="component" value="Unassembled WGS sequence"/>
</dbReference>
<dbReference type="Gene3D" id="1.25.40.10">
    <property type="entry name" value="Tetratricopeptide repeat domain"/>
    <property type="match status" value="1"/>
</dbReference>
<dbReference type="OrthoDB" id="2676051at2"/>
<dbReference type="AlphaFoldDB" id="A0A4Y9AA65"/>
<dbReference type="EMBL" id="SRHY01000016">
    <property type="protein sequence ID" value="TFJ92746.1"/>
    <property type="molecule type" value="Genomic_DNA"/>
</dbReference>
<protein>
    <submittedName>
        <fullName evidence="2">Uncharacterized protein</fullName>
    </submittedName>
</protein>
<gene>
    <name evidence="2" type="ORF">E4U82_10700</name>
</gene>
<sequence>MSSDPFYIYGNSQKPIQVRAERIALYLGAGIIEAWNKKHEVYYVFFYKHDFLTAAKAKKLRRHSFIESAFKQGMVFDAPHPFINVLLSTNHPCRITRLDPLLKKLDKRYTPQEKAFILTFFESFISKKRLFHEIKSIFYVYRRNGQNLMAYQIVQILMDFAPNHDLVRQLRSDLNFKAYADMYQSQSDQILAKDLIFAEKRFYSKKENDHFFQQLMTLLNEQSRWIDMIGLYVGKLIKTPSEKYYDPLIKLLDKHLNEQQTMQILENLCRQSPHYIPLKQDLLKKYIKLNKLENVLNMVDPSDFNLDASQTEPIREMLEQLDLETRTLTSEQLQSLFKIVIDFHPKKAADLIHSYISTLLKTNDPVFVRELLKPFIEHRAVRPVYSKVDRLITFSDDLDQMQVLGELYYEFSQPEQAIECFSWEMELKPDDPTPLKWLSKVYHEMGMKQESKAYKQLLTNLQKRA</sequence>
<evidence type="ECO:0000313" key="2">
    <source>
        <dbReference type="EMBL" id="TFJ92746.1"/>
    </source>
</evidence>